<organism evidence="2 3">
    <name type="scientific">Sphingomonas lacunae</name>
    <dbReference type="NCBI Taxonomy" id="2698828"/>
    <lineage>
        <taxon>Bacteria</taxon>
        <taxon>Pseudomonadati</taxon>
        <taxon>Pseudomonadota</taxon>
        <taxon>Alphaproteobacteria</taxon>
        <taxon>Sphingomonadales</taxon>
        <taxon>Sphingomonadaceae</taxon>
        <taxon>Sphingomonas</taxon>
    </lineage>
</organism>
<evidence type="ECO:0000256" key="1">
    <source>
        <dbReference type="SAM" id="Phobius"/>
    </source>
</evidence>
<keyword evidence="1" id="KW-0472">Membrane</keyword>
<gene>
    <name evidence="2" type="ORF">GV829_10110</name>
</gene>
<keyword evidence="3" id="KW-1185">Reference proteome</keyword>
<dbReference type="KEGG" id="slan:GV829_10110"/>
<dbReference type="RefSeq" id="WP_169946324.1">
    <property type="nucleotide sequence ID" value="NZ_CP053015.1"/>
</dbReference>
<sequence length="71" mass="7881">MVRRLWDAVVGGLILTLFWYGYRAIYKGQFPFDGGVGGFAMEFAAIWLAISLFVLVAVVVDARLRAKPDGE</sequence>
<feature type="transmembrane region" description="Helical" evidence="1">
    <location>
        <begin position="39"/>
        <end position="60"/>
    </location>
</feature>
<evidence type="ECO:0000313" key="3">
    <source>
        <dbReference type="Proteomes" id="UP000503018"/>
    </source>
</evidence>
<dbReference type="AlphaFoldDB" id="A0A6M4B092"/>
<keyword evidence="1" id="KW-0812">Transmembrane</keyword>
<accession>A0A6M4B092</accession>
<evidence type="ECO:0000313" key="2">
    <source>
        <dbReference type="EMBL" id="QJQ32751.1"/>
    </source>
</evidence>
<reference evidence="2 3" key="1">
    <citation type="submission" date="2020-01" db="EMBL/GenBank/DDBJ databases">
        <title>Sphingomonas sp. strain CSW-10.</title>
        <authorList>
            <person name="Chen W.-M."/>
        </authorList>
    </citation>
    <scope>NUCLEOTIDE SEQUENCE [LARGE SCALE GENOMIC DNA]</scope>
    <source>
        <strain evidence="2 3">CSW-10</strain>
    </source>
</reference>
<protein>
    <submittedName>
        <fullName evidence="2">Uncharacterized protein</fullName>
    </submittedName>
</protein>
<dbReference type="Proteomes" id="UP000503018">
    <property type="component" value="Chromosome"/>
</dbReference>
<proteinExistence type="predicted"/>
<keyword evidence="1" id="KW-1133">Transmembrane helix</keyword>
<name>A0A6M4B092_9SPHN</name>
<dbReference type="EMBL" id="CP053015">
    <property type="protein sequence ID" value="QJQ32751.1"/>
    <property type="molecule type" value="Genomic_DNA"/>
</dbReference>